<feature type="region of interest" description="Disordered" evidence="1">
    <location>
        <begin position="68"/>
        <end position="102"/>
    </location>
</feature>
<feature type="compositionally biased region" description="Low complexity" evidence="1">
    <location>
        <begin position="76"/>
        <end position="98"/>
    </location>
</feature>
<keyword evidence="2" id="KW-0472">Membrane</keyword>
<name>A0A5E8BDS7_9ASCO</name>
<dbReference type="AlphaFoldDB" id="A0A5E8BDS7"/>
<dbReference type="RefSeq" id="XP_031852969.1">
    <property type="nucleotide sequence ID" value="XM_031997078.1"/>
</dbReference>
<organism evidence="3 4">
    <name type="scientific">Magnusiomyces paraingens</name>
    <dbReference type="NCBI Taxonomy" id="2606893"/>
    <lineage>
        <taxon>Eukaryota</taxon>
        <taxon>Fungi</taxon>
        <taxon>Dikarya</taxon>
        <taxon>Ascomycota</taxon>
        <taxon>Saccharomycotina</taxon>
        <taxon>Dipodascomycetes</taxon>
        <taxon>Dipodascales</taxon>
        <taxon>Dipodascaceae</taxon>
        <taxon>Magnusiomyces</taxon>
    </lineage>
</organism>
<keyword evidence="2" id="KW-1133">Transmembrane helix</keyword>
<feature type="transmembrane region" description="Helical" evidence="2">
    <location>
        <begin position="12"/>
        <end position="31"/>
    </location>
</feature>
<dbReference type="Proteomes" id="UP000398389">
    <property type="component" value="Unassembled WGS sequence"/>
</dbReference>
<protein>
    <submittedName>
        <fullName evidence="3">Uncharacterized protein</fullName>
    </submittedName>
</protein>
<evidence type="ECO:0000256" key="2">
    <source>
        <dbReference type="SAM" id="Phobius"/>
    </source>
</evidence>
<proteinExistence type="predicted"/>
<keyword evidence="2" id="KW-0812">Transmembrane</keyword>
<accession>A0A5E8BDS7</accession>
<dbReference type="GeneID" id="43581178"/>
<gene>
    <name evidence="3" type="ORF">SAPINGB_P002359</name>
</gene>
<sequence length="650" mass="73563">MKALYVYGQLPLQTLLIVMEAVFWIFTYFLVELLSIIGNNETQIATILVSLSGLLKFTSAEAKRARMRKTKSNDYSSSFSSGSNSTNSFSQTSSSSSSPADFEMRSIDKNSYNEYAAEERMGTEDRLISPIPQKKFRFFVLFLFVFTILSSTYGSKALNLIFSNSVNPTYSYSQASIRDASKMFLNSTSNNSLLIPSDFDINSRWTRSQIMYHTLANYSKVESWEKTLKIPSENEIGFANSFYIRGTVFFNYSDPVSGNYLTCGMRDKWSETVLNMGGANIIKLNVPAIPIYPQIMCSNTTSDGSGTDMEELDHLLNPNTISNVGDNFTIFGVNWDNQTIYASTVIYRGTEYLETVVGKKNEVDDGFFDYLTGFFDDLGCDLSSPETNSLFNIDNNQTAHYVTYNVTESLYNFIDLYYNTDVSFVLSFTLKSPNDTYSSRGHLYNKVTLGYHSDDDLLIVTQSKFLSRVLQYTFELKNSTSNFNNNNTSTPSIINNVQILPIVYDIKVTPFVFGVLGNVFNIKIGNPKKVKFLFPDQLRYNVTPIVFTIFVVGCCALLLFIITKIILFKVPQGIPSIYSLLHLYHERKLKVEPPYDAEVERQTIFKIIDKAYDGVGYDGDSQRNRIGVIDEATYRVGVKKNGVIKPRIIK</sequence>
<dbReference type="EMBL" id="CABVLU010000002">
    <property type="protein sequence ID" value="VVT49619.1"/>
    <property type="molecule type" value="Genomic_DNA"/>
</dbReference>
<evidence type="ECO:0000313" key="4">
    <source>
        <dbReference type="Proteomes" id="UP000398389"/>
    </source>
</evidence>
<feature type="transmembrane region" description="Helical" evidence="2">
    <location>
        <begin position="136"/>
        <end position="154"/>
    </location>
</feature>
<evidence type="ECO:0000313" key="3">
    <source>
        <dbReference type="EMBL" id="VVT49619.1"/>
    </source>
</evidence>
<feature type="transmembrane region" description="Helical" evidence="2">
    <location>
        <begin position="545"/>
        <end position="567"/>
    </location>
</feature>
<keyword evidence="4" id="KW-1185">Reference proteome</keyword>
<reference evidence="3 4" key="1">
    <citation type="submission" date="2019-09" db="EMBL/GenBank/DDBJ databases">
        <authorList>
            <person name="Brejova B."/>
        </authorList>
    </citation>
    <scope>NUCLEOTIDE SEQUENCE [LARGE SCALE GENOMIC DNA]</scope>
</reference>
<evidence type="ECO:0000256" key="1">
    <source>
        <dbReference type="SAM" id="MobiDB-lite"/>
    </source>
</evidence>